<comment type="caution">
    <text evidence="6">The sequence shown here is derived from an EMBL/GenBank/DDBJ whole genome shotgun (WGS) entry which is preliminary data.</text>
</comment>
<dbReference type="InterPro" id="IPR049492">
    <property type="entry name" value="BD-FAE-like_dom"/>
</dbReference>
<dbReference type="GO" id="GO:0004806">
    <property type="term" value="F:triacylglycerol lipase activity"/>
    <property type="evidence" value="ECO:0007669"/>
    <property type="project" value="TreeGrafter"/>
</dbReference>
<evidence type="ECO:0000256" key="1">
    <source>
        <dbReference type="ARBA" id="ARBA00010515"/>
    </source>
</evidence>
<keyword evidence="3" id="KW-0732">Signal</keyword>
<proteinExistence type="inferred from homology"/>
<feature type="domain" description="Dienelactone hydrolase" evidence="4">
    <location>
        <begin position="190"/>
        <end position="250"/>
    </location>
</feature>
<evidence type="ECO:0000259" key="4">
    <source>
        <dbReference type="Pfam" id="PF01738"/>
    </source>
</evidence>
<evidence type="ECO:0000256" key="3">
    <source>
        <dbReference type="SAM" id="SignalP"/>
    </source>
</evidence>
<feature type="domain" description="BD-FAE-like" evidence="5">
    <location>
        <begin position="37"/>
        <end position="153"/>
    </location>
</feature>
<dbReference type="AlphaFoldDB" id="A0A840E457"/>
<dbReference type="InterPro" id="IPR002925">
    <property type="entry name" value="Dienelactn_hydro"/>
</dbReference>
<reference evidence="6 7" key="1">
    <citation type="submission" date="2020-08" db="EMBL/GenBank/DDBJ databases">
        <title>Genomic Encyclopedia of Type Strains, Phase IV (KMG-IV): sequencing the most valuable type-strain genomes for metagenomic binning, comparative biology and taxonomic classification.</title>
        <authorList>
            <person name="Goeker M."/>
        </authorList>
    </citation>
    <scope>NUCLEOTIDE SEQUENCE [LARGE SCALE GENOMIC DNA]</scope>
    <source>
        <strain evidence="6 7">DSM 105137</strain>
    </source>
</reference>
<protein>
    <submittedName>
        <fullName evidence="6">Acetyl esterase/lipase</fullName>
    </submittedName>
</protein>
<evidence type="ECO:0000313" key="7">
    <source>
        <dbReference type="Proteomes" id="UP000576209"/>
    </source>
</evidence>
<dbReference type="Proteomes" id="UP000576209">
    <property type="component" value="Unassembled WGS sequence"/>
</dbReference>
<keyword evidence="7" id="KW-1185">Reference proteome</keyword>
<name>A0A840E457_9BACT</name>
<accession>A0A840E457</accession>
<organism evidence="6 7">
    <name type="scientific">Neolewinella aquimaris</name>
    <dbReference type="NCBI Taxonomy" id="1835722"/>
    <lineage>
        <taxon>Bacteria</taxon>
        <taxon>Pseudomonadati</taxon>
        <taxon>Bacteroidota</taxon>
        <taxon>Saprospiria</taxon>
        <taxon>Saprospirales</taxon>
        <taxon>Lewinellaceae</taxon>
        <taxon>Neolewinella</taxon>
    </lineage>
</organism>
<evidence type="ECO:0000259" key="5">
    <source>
        <dbReference type="Pfam" id="PF20434"/>
    </source>
</evidence>
<dbReference type="InterPro" id="IPR029058">
    <property type="entry name" value="AB_hydrolase_fold"/>
</dbReference>
<dbReference type="Gene3D" id="3.40.50.1820">
    <property type="entry name" value="alpha/beta hydrolase"/>
    <property type="match status" value="1"/>
</dbReference>
<comment type="similarity">
    <text evidence="1">Belongs to the 'GDXG' lipolytic enzyme family.</text>
</comment>
<feature type="signal peptide" evidence="3">
    <location>
        <begin position="1"/>
        <end position="18"/>
    </location>
</feature>
<evidence type="ECO:0000256" key="2">
    <source>
        <dbReference type="ARBA" id="ARBA00022801"/>
    </source>
</evidence>
<dbReference type="RefSeq" id="WP_183494965.1">
    <property type="nucleotide sequence ID" value="NZ_JACIFF010000002.1"/>
</dbReference>
<keyword evidence="2" id="KW-0378">Hydrolase</keyword>
<gene>
    <name evidence="6" type="ORF">GGR28_001346</name>
</gene>
<evidence type="ECO:0000313" key="6">
    <source>
        <dbReference type="EMBL" id="MBB4078733.1"/>
    </source>
</evidence>
<dbReference type="InterPro" id="IPR050300">
    <property type="entry name" value="GDXG_lipolytic_enzyme"/>
</dbReference>
<dbReference type="Pfam" id="PF20434">
    <property type="entry name" value="BD-FAE"/>
    <property type="match status" value="1"/>
</dbReference>
<dbReference type="Pfam" id="PF01738">
    <property type="entry name" value="DLH"/>
    <property type="match status" value="1"/>
</dbReference>
<feature type="chain" id="PRO_5032408364" evidence="3">
    <location>
        <begin position="19"/>
        <end position="274"/>
    </location>
</feature>
<dbReference type="EMBL" id="JACIFF010000002">
    <property type="protein sequence ID" value="MBB4078733.1"/>
    <property type="molecule type" value="Genomic_DNA"/>
</dbReference>
<sequence length="274" mass="30162">MRSLKLLVFLLISSSAWGQQTEVVTYKQLDTSELKLEVILPDNFTDQGSYPAIVFFFGGGWNSGSREHFRPQADYFAGRGVVCFLADYRTKNSHGTTPFTSVMDAKSAMRYVRTHAEQWQLDTAKIAAGGGSAGGHLAAATAMVKEYNDPQDDLSVSSRANALLLYNPVVDNGPAGYGYERIGEAYPDFSPLHNIDSSTPPTLFLLGTADHLIPVTTAEYYCMAIERVGGRCELKLYEGGRHGFFNVQNADHFRSTMEASDLFLQELGWISATN</sequence>
<dbReference type="PANTHER" id="PTHR48081:SF30">
    <property type="entry name" value="ACETYL-HYDROLASE LIPR-RELATED"/>
    <property type="match status" value="1"/>
</dbReference>
<dbReference type="SUPFAM" id="SSF53474">
    <property type="entry name" value="alpha/beta-Hydrolases"/>
    <property type="match status" value="1"/>
</dbReference>
<dbReference type="PANTHER" id="PTHR48081">
    <property type="entry name" value="AB HYDROLASE SUPERFAMILY PROTEIN C4A8.06C"/>
    <property type="match status" value="1"/>
</dbReference>